<protein>
    <submittedName>
        <fullName evidence="1">Uncharacterized protein</fullName>
    </submittedName>
</protein>
<evidence type="ECO:0000313" key="2">
    <source>
        <dbReference type="Proteomes" id="UP001152561"/>
    </source>
</evidence>
<proteinExistence type="predicted"/>
<name>A0A9Q1LEA9_9SOLA</name>
<keyword evidence="2" id="KW-1185">Reference proteome</keyword>
<evidence type="ECO:0000313" key="1">
    <source>
        <dbReference type="EMBL" id="KAJ8534776.1"/>
    </source>
</evidence>
<reference evidence="2" key="1">
    <citation type="journal article" date="2023" name="Proc. Natl. Acad. Sci. U.S.A.">
        <title>Genomic and structural basis for evolution of tropane alkaloid biosynthesis.</title>
        <authorList>
            <person name="Wanga Y.-J."/>
            <person name="Taina T."/>
            <person name="Yua J.-Y."/>
            <person name="Lia J."/>
            <person name="Xua B."/>
            <person name="Chenc J."/>
            <person name="D'Auriad J.C."/>
            <person name="Huanga J.-P."/>
            <person name="Huanga S.-X."/>
        </authorList>
    </citation>
    <scope>NUCLEOTIDE SEQUENCE [LARGE SCALE GENOMIC DNA]</scope>
    <source>
        <strain evidence="2">cv. KIB-2019</strain>
    </source>
</reference>
<organism evidence="1 2">
    <name type="scientific">Anisodus acutangulus</name>
    <dbReference type="NCBI Taxonomy" id="402998"/>
    <lineage>
        <taxon>Eukaryota</taxon>
        <taxon>Viridiplantae</taxon>
        <taxon>Streptophyta</taxon>
        <taxon>Embryophyta</taxon>
        <taxon>Tracheophyta</taxon>
        <taxon>Spermatophyta</taxon>
        <taxon>Magnoliopsida</taxon>
        <taxon>eudicotyledons</taxon>
        <taxon>Gunneridae</taxon>
        <taxon>Pentapetalae</taxon>
        <taxon>asterids</taxon>
        <taxon>lamiids</taxon>
        <taxon>Solanales</taxon>
        <taxon>Solanaceae</taxon>
        <taxon>Solanoideae</taxon>
        <taxon>Hyoscyameae</taxon>
        <taxon>Anisodus</taxon>
    </lineage>
</organism>
<dbReference type="AlphaFoldDB" id="A0A9Q1LEA9"/>
<sequence>MEQVPIPQSLELGNNTGISASFDLQKVVQEKKEEGSEAVNVEKEHTCEDKCSEEEIIASLANNIKLVPIDFTLNKGDGTELFDPSLFNGVENIDDLSYTPSFCKDL</sequence>
<comment type="caution">
    <text evidence="1">The sequence shown here is derived from an EMBL/GenBank/DDBJ whole genome shotgun (WGS) entry which is preliminary data.</text>
</comment>
<gene>
    <name evidence="1" type="ORF">K7X08_016504</name>
</gene>
<dbReference type="Proteomes" id="UP001152561">
    <property type="component" value="Unassembled WGS sequence"/>
</dbReference>
<dbReference type="EMBL" id="JAJAGQ010000019">
    <property type="protein sequence ID" value="KAJ8534776.1"/>
    <property type="molecule type" value="Genomic_DNA"/>
</dbReference>
<accession>A0A9Q1LEA9</accession>